<evidence type="ECO:0000313" key="4">
    <source>
        <dbReference type="Proteomes" id="UP001152749"/>
    </source>
</evidence>
<keyword evidence="3" id="KW-1185">Reference proteome</keyword>
<accession>A0A9W4XBV2</accession>
<sequence length="237" mass="27701">MKVFKSLLYPFILLIFISCDRSWHLSELYMQKIENSSKVIYKYDAWGGRDSHIFGYAILDSTDVFDIDNVKPLPFQYFESIPTKRNIFGVICKKLDDQEVSNKIFFPLEIKVDEENGIKIKTKIFQNDGFTSRNQGYKRYKFETFKESQDSIFFYNLNDVKSLEPEHLDILKLKKTNIFIGTTSPNVISTISIEDLKLSPKNEIISNIRYELTPKNKTDIRLFSNTGIFKAVKLPKD</sequence>
<protein>
    <recommendedName>
        <fullName evidence="5">Lipoprotein</fullName>
    </recommendedName>
</protein>
<reference evidence="2" key="2">
    <citation type="submission" date="2022-09" db="EMBL/GenBank/DDBJ databases">
        <authorList>
            <person name="Duchaud E."/>
        </authorList>
    </citation>
    <scope>NUCLEOTIDE SEQUENCE</scope>
    <source>
        <strain evidence="2">TRV642</strain>
    </source>
</reference>
<proteinExistence type="predicted"/>
<reference evidence="1 3" key="1">
    <citation type="submission" date="2020-02" db="EMBL/GenBank/DDBJ databases">
        <authorList>
            <person name="Criscuolo A."/>
        </authorList>
    </citation>
    <scope>NUCLEOTIDE SEQUENCE [LARGE SCALE GENOMIC DNA]</scope>
    <source>
        <strain evidence="1">CECT7796</strain>
    </source>
</reference>
<organism evidence="2 4">
    <name type="scientific">Flavobacterium collinsii</name>
    <dbReference type="NCBI Taxonomy" id="1114861"/>
    <lineage>
        <taxon>Bacteria</taxon>
        <taxon>Pseudomonadati</taxon>
        <taxon>Bacteroidota</taxon>
        <taxon>Flavobacteriia</taxon>
        <taxon>Flavobacteriales</taxon>
        <taxon>Flavobacteriaceae</taxon>
        <taxon>Flavobacterium</taxon>
    </lineage>
</organism>
<evidence type="ECO:0000313" key="3">
    <source>
        <dbReference type="Proteomes" id="UP000474567"/>
    </source>
</evidence>
<evidence type="ECO:0008006" key="5">
    <source>
        <dbReference type="Google" id="ProtNLM"/>
    </source>
</evidence>
<evidence type="ECO:0000313" key="2">
    <source>
        <dbReference type="EMBL" id="CAI2769282.1"/>
    </source>
</evidence>
<dbReference type="Proteomes" id="UP001152749">
    <property type="component" value="Chromosome"/>
</dbReference>
<dbReference type="Proteomes" id="UP000474567">
    <property type="component" value="Unassembled WGS sequence"/>
</dbReference>
<dbReference type="AlphaFoldDB" id="A0A9W4XBV2"/>
<dbReference type="KEGG" id="fcs:TRV642_4655"/>
<name>A0A9W4XBV2_9FLAO</name>
<dbReference type="EMBL" id="OX336425">
    <property type="protein sequence ID" value="CAI2769282.1"/>
    <property type="molecule type" value="Genomic_DNA"/>
</dbReference>
<dbReference type="EMBL" id="CADCST010000085">
    <property type="protein sequence ID" value="CAA9198843.1"/>
    <property type="molecule type" value="Genomic_DNA"/>
</dbReference>
<gene>
    <name evidence="1" type="ORF">FLACOL7796_02408</name>
    <name evidence="2" type="ORF">TRV642_4655</name>
</gene>
<evidence type="ECO:0000313" key="1">
    <source>
        <dbReference type="EMBL" id="CAA9198843.1"/>
    </source>
</evidence>
<dbReference type="PROSITE" id="PS51257">
    <property type="entry name" value="PROKAR_LIPOPROTEIN"/>
    <property type="match status" value="1"/>
</dbReference>